<keyword evidence="3 5" id="KW-0460">Magnesium</keyword>
<evidence type="ECO:0000256" key="4">
    <source>
        <dbReference type="PIRSR" id="PIRSR015582-1"/>
    </source>
</evidence>
<dbReference type="PANTHER" id="PTHR32308:SF10">
    <property type="entry name" value="CITRATE LYASE SUBUNIT BETA"/>
    <property type="match status" value="1"/>
</dbReference>
<dbReference type="InterPro" id="IPR040442">
    <property type="entry name" value="Pyrv_kinase-like_dom_sf"/>
</dbReference>
<dbReference type="InterPro" id="IPR005000">
    <property type="entry name" value="Aldolase/citrate-lyase_domain"/>
</dbReference>
<feature type="binding site" evidence="5">
    <location>
        <position position="167"/>
    </location>
    <ligand>
        <name>Mg(2+)</name>
        <dbReference type="ChEBI" id="CHEBI:18420"/>
    </ligand>
</feature>
<keyword evidence="7" id="KW-0456">Lyase</keyword>
<dbReference type="Pfam" id="PF03328">
    <property type="entry name" value="HpcH_HpaI"/>
    <property type="match status" value="1"/>
</dbReference>
<evidence type="ECO:0000259" key="6">
    <source>
        <dbReference type="Pfam" id="PF03328"/>
    </source>
</evidence>
<dbReference type="PANTHER" id="PTHR32308">
    <property type="entry name" value="LYASE BETA SUBUNIT, PUTATIVE (AFU_ORTHOLOGUE AFUA_4G13030)-RELATED"/>
    <property type="match status" value="1"/>
</dbReference>
<feature type="binding site" evidence="4">
    <location>
        <position position="140"/>
    </location>
    <ligand>
        <name>substrate</name>
    </ligand>
</feature>
<accession>A0AAP1GAA2</accession>
<feature type="binding site" evidence="4">
    <location>
        <position position="77"/>
    </location>
    <ligand>
        <name>substrate</name>
    </ligand>
</feature>
<evidence type="ECO:0000256" key="1">
    <source>
        <dbReference type="ARBA" id="ARBA00001946"/>
    </source>
</evidence>
<comment type="caution">
    <text evidence="7">The sequence shown here is derived from an EMBL/GenBank/DDBJ whole genome shotgun (WGS) entry which is preliminary data.</text>
</comment>
<comment type="cofactor">
    <cofactor evidence="1">
        <name>Mg(2+)</name>
        <dbReference type="ChEBI" id="CHEBI:18420"/>
    </cofactor>
</comment>
<proteinExistence type="predicted"/>
<evidence type="ECO:0000256" key="5">
    <source>
        <dbReference type="PIRSR" id="PIRSR015582-2"/>
    </source>
</evidence>
<dbReference type="GO" id="GO:0006107">
    <property type="term" value="P:oxaloacetate metabolic process"/>
    <property type="evidence" value="ECO:0007669"/>
    <property type="project" value="TreeGrafter"/>
</dbReference>
<dbReference type="EMBL" id="LOTQ01000009">
    <property type="protein sequence ID" value="KVA10695.1"/>
    <property type="molecule type" value="Genomic_DNA"/>
</dbReference>
<feature type="binding site" evidence="5">
    <location>
        <position position="140"/>
    </location>
    <ligand>
        <name>Mg(2+)</name>
        <dbReference type="ChEBI" id="CHEBI:18420"/>
    </ligand>
</feature>
<protein>
    <submittedName>
        <fullName evidence="7">Citrate lyase subunit beta</fullName>
    </submittedName>
</protein>
<evidence type="ECO:0000313" key="8">
    <source>
        <dbReference type="Proteomes" id="UP000056450"/>
    </source>
</evidence>
<dbReference type="Proteomes" id="UP000056450">
    <property type="component" value="Unassembled WGS sequence"/>
</dbReference>
<reference evidence="7 8" key="1">
    <citation type="submission" date="2015-11" db="EMBL/GenBank/DDBJ databases">
        <title>Expanding the genomic diversity of Burkholderia species for the development of highly accurate diagnostics.</title>
        <authorList>
            <person name="Sahl J."/>
            <person name="Keim P."/>
            <person name="Wagner D."/>
        </authorList>
    </citation>
    <scope>NUCLEOTIDE SEQUENCE [LARGE SCALE GENOMIC DNA]</scope>
    <source>
        <strain evidence="7 8">RF32-BP12</strain>
    </source>
</reference>
<dbReference type="AlphaFoldDB" id="A0AAP1GAA2"/>
<dbReference type="RefSeq" id="WP_059544887.1">
    <property type="nucleotide sequence ID" value="NZ_LOTQ01000009.1"/>
</dbReference>
<evidence type="ECO:0000256" key="2">
    <source>
        <dbReference type="ARBA" id="ARBA00022723"/>
    </source>
</evidence>
<dbReference type="GO" id="GO:0000287">
    <property type="term" value="F:magnesium ion binding"/>
    <property type="evidence" value="ECO:0007669"/>
    <property type="project" value="TreeGrafter"/>
</dbReference>
<keyword evidence="2 5" id="KW-0479">Metal-binding</keyword>
<dbReference type="PIRSF" id="PIRSF015582">
    <property type="entry name" value="Cit_lyase_B"/>
    <property type="match status" value="1"/>
</dbReference>
<evidence type="ECO:0000313" key="7">
    <source>
        <dbReference type="EMBL" id="KVA10695.1"/>
    </source>
</evidence>
<dbReference type="InterPro" id="IPR015813">
    <property type="entry name" value="Pyrv/PenolPyrv_kinase-like_dom"/>
</dbReference>
<sequence length="302" mass="33309">MTIHSADLRRPVSLRRSWLFTSGIDKRALKDALDSGADVLVPDLEEFTPPADRPLARLRVAALMARCRAKGMVAAVRINRISSDDAKFDLEAVMPSAPDVIFLPYVESADEITMLAQMLDTFEARLGYMTGSTEIVPTIESALGFVRIQNILTASRRIHACLLAAEDLTADLGAERGPDSLELNHLRSRFHVECRAAGRVAIDCPFNYRDLEALEADLAWARRIGMKAKCTVFPEHVAPIHAAFTPSASDAAHAKDLVTRFEAARRGEPTSGTPVDGPDYHTARRLLARDTEFRTWTAQART</sequence>
<dbReference type="SUPFAM" id="SSF51621">
    <property type="entry name" value="Phosphoenolpyruvate/pyruvate domain"/>
    <property type="match status" value="1"/>
</dbReference>
<dbReference type="InterPro" id="IPR011206">
    <property type="entry name" value="Citrate_lyase_beta/mcl1/mcl2"/>
</dbReference>
<evidence type="ECO:0000256" key="3">
    <source>
        <dbReference type="ARBA" id="ARBA00022842"/>
    </source>
</evidence>
<dbReference type="Gene3D" id="3.20.20.60">
    <property type="entry name" value="Phosphoenolpyruvate-binding domains"/>
    <property type="match status" value="1"/>
</dbReference>
<dbReference type="GO" id="GO:0016829">
    <property type="term" value="F:lyase activity"/>
    <property type="evidence" value="ECO:0007669"/>
    <property type="project" value="UniProtKB-KW"/>
</dbReference>
<organism evidence="7 8">
    <name type="scientific">Burkholderia latens</name>
    <dbReference type="NCBI Taxonomy" id="488446"/>
    <lineage>
        <taxon>Bacteria</taxon>
        <taxon>Pseudomonadati</taxon>
        <taxon>Pseudomonadota</taxon>
        <taxon>Betaproteobacteria</taxon>
        <taxon>Burkholderiales</taxon>
        <taxon>Burkholderiaceae</taxon>
        <taxon>Burkholderia</taxon>
        <taxon>Burkholderia cepacia complex</taxon>
    </lineage>
</organism>
<gene>
    <name evidence="7" type="ORF">WI41_10985</name>
</gene>
<feature type="domain" description="HpcH/HpaI aldolase/citrate lyase" evidence="6">
    <location>
        <begin position="16"/>
        <end position="223"/>
    </location>
</feature>
<name>A0AAP1GAA2_9BURK</name>